<name>A0A2N5XVE3_9HYPH</name>
<dbReference type="EMBL" id="PKUQ01000006">
    <property type="protein sequence ID" value="PLW78464.1"/>
    <property type="molecule type" value="Genomic_DNA"/>
</dbReference>
<evidence type="ECO:0000313" key="2">
    <source>
        <dbReference type="Proteomes" id="UP000234881"/>
    </source>
</evidence>
<dbReference type="AlphaFoldDB" id="A0A2N5XVE3"/>
<keyword evidence="2" id="KW-1185">Reference proteome</keyword>
<protein>
    <submittedName>
        <fullName evidence="1">Uncharacterized protein</fullName>
    </submittedName>
</protein>
<gene>
    <name evidence="1" type="ORF">C0081_04255</name>
</gene>
<comment type="caution">
    <text evidence="1">The sequence shown here is derived from an EMBL/GenBank/DDBJ whole genome shotgun (WGS) entry which is preliminary data.</text>
</comment>
<dbReference type="Proteomes" id="UP000234881">
    <property type="component" value="Unassembled WGS sequence"/>
</dbReference>
<proteinExistence type="predicted"/>
<organism evidence="1 2">
    <name type="scientific">Cohaesibacter celericrescens</name>
    <dbReference type="NCBI Taxonomy" id="2067669"/>
    <lineage>
        <taxon>Bacteria</taxon>
        <taxon>Pseudomonadati</taxon>
        <taxon>Pseudomonadota</taxon>
        <taxon>Alphaproteobacteria</taxon>
        <taxon>Hyphomicrobiales</taxon>
        <taxon>Cohaesibacteraceae</taxon>
    </lineage>
</organism>
<reference evidence="1 2" key="1">
    <citation type="submission" date="2018-01" db="EMBL/GenBank/DDBJ databases">
        <title>The draft genome sequence of Cohaesibacter sp. H1304.</title>
        <authorList>
            <person name="Wang N.-N."/>
            <person name="Du Z.-J."/>
        </authorList>
    </citation>
    <scope>NUCLEOTIDE SEQUENCE [LARGE SCALE GENOMIC DNA]</scope>
    <source>
        <strain evidence="1 2">H1304</strain>
    </source>
</reference>
<accession>A0A2N5XVE3</accession>
<evidence type="ECO:0000313" key="1">
    <source>
        <dbReference type="EMBL" id="PLW78464.1"/>
    </source>
</evidence>
<sequence length="65" mass="7497">MSDIPPFPYHILWQERKVISVANLTRQDAQEFLEIAPKVGVKTQTTVYPLGKSTRRSMIYGRAVY</sequence>